<dbReference type="InterPro" id="IPR013083">
    <property type="entry name" value="Znf_RING/FYVE/PHD"/>
</dbReference>
<dbReference type="GO" id="GO:0061630">
    <property type="term" value="F:ubiquitin protein ligase activity"/>
    <property type="evidence" value="ECO:0007669"/>
    <property type="project" value="TreeGrafter"/>
</dbReference>
<evidence type="ECO:0000259" key="6">
    <source>
        <dbReference type="PROSITE" id="PS50089"/>
    </source>
</evidence>
<dbReference type="Pfam" id="PF05495">
    <property type="entry name" value="zf-CHY"/>
    <property type="match status" value="1"/>
</dbReference>
<evidence type="ECO:0000313" key="9">
    <source>
        <dbReference type="EMBL" id="KAG2176840.1"/>
    </source>
</evidence>
<feature type="compositionally biased region" description="Basic and acidic residues" evidence="5">
    <location>
        <begin position="426"/>
        <end position="435"/>
    </location>
</feature>
<accession>A0A8H7UBI9</accession>
<dbReference type="GO" id="GO:0016567">
    <property type="term" value="P:protein ubiquitination"/>
    <property type="evidence" value="ECO:0007669"/>
    <property type="project" value="TreeGrafter"/>
</dbReference>
<dbReference type="InterPro" id="IPR037274">
    <property type="entry name" value="Znf_CHY_sf"/>
</dbReference>
<proteinExistence type="predicted"/>
<evidence type="ECO:0000313" key="10">
    <source>
        <dbReference type="Proteomes" id="UP000612746"/>
    </source>
</evidence>
<feature type="region of interest" description="Disordered" evidence="5">
    <location>
        <begin position="1"/>
        <end position="118"/>
    </location>
</feature>
<name>A0A8H7UBI9_9FUNG</name>
<dbReference type="SUPFAM" id="SSF161219">
    <property type="entry name" value="CHY zinc finger-like"/>
    <property type="match status" value="1"/>
</dbReference>
<dbReference type="Pfam" id="PF13639">
    <property type="entry name" value="zf-RING_2"/>
    <property type="match status" value="1"/>
</dbReference>
<keyword evidence="2 4" id="KW-0863">Zinc-finger</keyword>
<dbReference type="SUPFAM" id="SSF161245">
    <property type="entry name" value="Zinc hairpin stack"/>
    <property type="match status" value="1"/>
</dbReference>
<feature type="region of interest" description="Disordered" evidence="5">
    <location>
        <begin position="408"/>
        <end position="435"/>
    </location>
</feature>
<keyword evidence="3" id="KW-0862">Zinc</keyword>
<evidence type="ECO:0000256" key="3">
    <source>
        <dbReference type="ARBA" id="ARBA00022833"/>
    </source>
</evidence>
<dbReference type="CDD" id="cd16464">
    <property type="entry name" value="RING-H2_Pirh2-like"/>
    <property type="match status" value="1"/>
</dbReference>
<evidence type="ECO:0000256" key="2">
    <source>
        <dbReference type="ARBA" id="ARBA00022771"/>
    </source>
</evidence>
<gene>
    <name evidence="9" type="ORF">INT44_007504</name>
</gene>
<dbReference type="GO" id="GO:0006511">
    <property type="term" value="P:ubiquitin-dependent protein catabolic process"/>
    <property type="evidence" value="ECO:0007669"/>
    <property type="project" value="TreeGrafter"/>
</dbReference>
<dbReference type="GO" id="GO:0005634">
    <property type="term" value="C:nucleus"/>
    <property type="evidence" value="ECO:0007669"/>
    <property type="project" value="TreeGrafter"/>
</dbReference>
<keyword evidence="10" id="KW-1185">Reference proteome</keyword>
<evidence type="ECO:0000259" key="7">
    <source>
        <dbReference type="PROSITE" id="PS51266"/>
    </source>
</evidence>
<dbReference type="PANTHER" id="PTHR21319:SF0">
    <property type="entry name" value="AND RING FINGER DOMAIN PROTEIN, PUTATIVE (AFU_ORTHOLOGUE AFUA_1G08900)-RELATED"/>
    <property type="match status" value="1"/>
</dbReference>
<reference evidence="9" key="1">
    <citation type="submission" date="2020-12" db="EMBL/GenBank/DDBJ databases">
        <title>Metabolic potential, ecology and presence of endohyphal bacteria is reflected in genomic diversity of Mucoromycotina.</title>
        <authorList>
            <person name="Muszewska A."/>
            <person name="Okrasinska A."/>
            <person name="Steczkiewicz K."/>
            <person name="Drgas O."/>
            <person name="Orlowska M."/>
            <person name="Perlinska-Lenart U."/>
            <person name="Aleksandrzak-Piekarczyk T."/>
            <person name="Szatraj K."/>
            <person name="Zielenkiewicz U."/>
            <person name="Pilsyk S."/>
            <person name="Malc E."/>
            <person name="Mieczkowski P."/>
            <person name="Kruszewska J.S."/>
            <person name="Biernat P."/>
            <person name="Pawlowska J."/>
        </authorList>
    </citation>
    <scope>NUCLEOTIDE SEQUENCE</scope>
    <source>
        <strain evidence="9">WA0000051536</strain>
    </source>
</reference>
<feature type="compositionally biased region" description="Basic and acidic residues" evidence="5">
    <location>
        <begin position="56"/>
        <end position="77"/>
    </location>
</feature>
<dbReference type="InterPro" id="IPR037275">
    <property type="entry name" value="Znf_CTCHY_sf"/>
</dbReference>
<dbReference type="PANTHER" id="PTHR21319">
    <property type="entry name" value="RING FINGER AND CHY ZINC FINGER DOMAIN-CONTAINING PROTEIN 1"/>
    <property type="match status" value="1"/>
</dbReference>
<feature type="compositionally biased region" description="Polar residues" evidence="5">
    <location>
        <begin position="82"/>
        <end position="92"/>
    </location>
</feature>
<sequence length="435" mass="49777">MHNDENETNSNSDEFSDEEYVDATYDTIYDHMPSGDSTHDSSWTAPPPESPITQTELRKKIQEIRADRNMDAKEKAKAIQRLMTTKASTQKPHSGPDNDHTQHENENDGTPGGERLEPSYQDAEAGIYGCKHYQRKVKLQANCCGKWYSCRFCHDDVEDHNLVRRETKNMFCMLCSEIQPAAQVCRNCHETVARYYCDTCKLWDDRSEKSIYHCDQCGICRVGKGLGQDYFHCEKCNICMVISLKDNHRCIERSLECDCPICGEYMFTSTSKIVFENCGHCIHEKCHEEHIKTSYQCPTCLKSLWDMTTYFTRIDNFLKVQTMPQEYENFVSYILCNDCEMKSQTKYHFLYHKCTHCNGYNTTVLKTKELGRPDDATTDSVLPDDSLGMDSSNTDQAYMITSQPVARAGNPVDAVQMNGTQSSQGPREHGSQDSS</sequence>
<dbReference type="InterPro" id="IPR008913">
    <property type="entry name" value="Znf_CHY"/>
</dbReference>
<comment type="caution">
    <text evidence="9">The sequence shown here is derived from an EMBL/GenBank/DDBJ whole genome shotgun (WGS) entry which is preliminary data.</text>
</comment>
<feature type="compositionally biased region" description="Basic and acidic residues" evidence="5">
    <location>
        <begin position="94"/>
        <end position="106"/>
    </location>
</feature>
<dbReference type="PROSITE" id="PS51270">
    <property type="entry name" value="ZF_CTCHY"/>
    <property type="match status" value="1"/>
</dbReference>
<evidence type="ECO:0000259" key="8">
    <source>
        <dbReference type="PROSITE" id="PS51270"/>
    </source>
</evidence>
<protein>
    <recommendedName>
        <fullName evidence="11">Zf-CHY-domain-containing protein</fullName>
    </recommendedName>
</protein>
<dbReference type="GO" id="GO:0008270">
    <property type="term" value="F:zinc ion binding"/>
    <property type="evidence" value="ECO:0007669"/>
    <property type="project" value="UniProtKB-KW"/>
</dbReference>
<dbReference type="Gene3D" id="3.30.40.10">
    <property type="entry name" value="Zinc/RING finger domain, C3HC4 (zinc finger)"/>
    <property type="match status" value="1"/>
</dbReference>
<organism evidence="9 10">
    <name type="scientific">Umbelopsis vinacea</name>
    <dbReference type="NCBI Taxonomy" id="44442"/>
    <lineage>
        <taxon>Eukaryota</taxon>
        <taxon>Fungi</taxon>
        <taxon>Fungi incertae sedis</taxon>
        <taxon>Mucoromycota</taxon>
        <taxon>Mucoromycotina</taxon>
        <taxon>Umbelopsidomycetes</taxon>
        <taxon>Umbelopsidales</taxon>
        <taxon>Umbelopsidaceae</taxon>
        <taxon>Umbelopsis</taxon>
    </lineage>
</organism>
<dbReference type="InterPro" id="IPR001841">
    <property type="entry name" value="Znf_RING"/>
</dbReference>
<dbReference type="PROSITE" id="PS50089">
    <property type="entry name" value="ZF_RING_2"/>
    <property type="match status" value="1"/>
</dbReference>
<dbReference type="Gene3D" id="2.20.28.10">
    <property type="match status" value="1"/>
</dbReference>
<dbReference type="InterPro" id="IPR017921">
    <property type="entry name" value="Znf_CTCHY"/>
</dbReference>
<dbReference type="InterPro" id="IPR039512">
    <property type="entry name" value="RCHY1_zinc-ribbon"/>
</dbReference>
<evidence type="ECO:0000256" key="1">
    <source>
        <dbReference type="ARBA" id="ARBA00022723"/>
    </source>
</evidence>
<dbReference type="EMBL" id="JAEPRA010000013">
    <property type="protein sequence ID" value="KAG2176840.1"/>
    <property type="molecule type" value="Genomic_DNA"/>
</dbReference>
<evidence type="ECO:0000256" key="5">
    <source>
        <dbReference type="SAM" id="MobiDB-lite"/>
    </source>
</evidence>
<dbReference type="AlphaFoldDB" id="A0A8H7UBI9"/>
<evidence type="ECO:0008006" key="11">
    <source>
        <dbReference type="Google" id="ProtNLM"/>
    </source>
</evidence>
<keyword evidence="1" id="KW-0479">Metal-binding</keyword>
<evidence type="ECO:0000256" key="4">
    <source>
        <dbReference type="PROSITE-ProRule" id="PRU00601"/>
    </source>
</evidence>
<feature type="domain" description="CHY-type" evidence="7">
    <location>
        <begin position="123"/>
        <end position="190"/>
    </location>
</feature>
<dbReference type="PROSITE" id="PS51266">
    <property type="entry name" value="ZF_CHY"/>
    <property type="match status" value="1"/>
</dbReference>
<dbReference type="OrthoDB" id="411372at2759"/>
<feature type="domain" description="CTCHY-type" evidence="8">
    <location>
        <begin position="192"/>
        <end position="258"/>
    </location>
</feature>
<dbReference type="Pfam" id="PF14599">
    <property type="entry name" value="zinc_ribbon_6"/>
    <property type="match status" value="1"/>
</dbReference>
<feature type="domain" description="RING-type" evidence="6">
    <location>
        <begin position="259"/>
        <end position="300"/>
    </location>
</feature>
<dbReference type="Proteomes" id="UP000612746">
    <property type="component" value="Unassembled WGS sequence"/>
</dbReference>
<dbReference type="SUPFAM" id="SSF57850">
    <property type="entry name" value="RING/U-box"/>
    <property type="match status" value="1"/>
</dbReference>